<dbReference type="InterPro" id="IPR006860">
    <property type="entry name" value="FecR"/>
</dbReference>
<dbReference type="STRING" id="320787.CA2015_4077"/>
<dbReference type="EMBL" id="CP012040">
    <property type="protein sequence ID" value="AKP53434.1"/>
    <property type="molecule type" value="Genomic_DNA"/>
</dbReference>
<dbReference type="KEGG" id="camu:CA2015_4077"/>
<dbReference type="AlphaFoldDB" id="A0A0H4PGX5"/>
<reference evidence="4 5" key="1">
    <citation type="submission" date="2015-07" db="EMBL/GenBank/DDBJ databases">
        <authorList>
            <person name="Kim K.M."/>
        </authorList>
    </citation>
    <scope>NUCLEOTIDE SEQUENCE [LARGE SCALE GENOMIC DNA]</scope>
    <source>
        <strain evidence="4 5">KCTC 12363</strain>
    </source>
</reference>
<dbReference type="PANTHER" id="PTHR30273">
    <property type="entry name" value="PERIPLASMIC SIGNAL SENSOR AND SIGMA FACTOR ACTIVATOR FECR-RELATED"/>
    <property type="match status" value="1"/>
</dbReference>
<feature type="domain" description="Protein FecR C-terminal" evidence="3">
    <location>
        <begin position="264"/>
        <end position="331"/>
    </location>
</feature>
<dbReference type="Gene3D" id="2.60.120.1440">
    <property type="match status" value="1"/>
</dbReference>
<feature type="transmembrane region" description="Helical" evidence="1">
    <location>
        <begin position="88"/>
        <end position="108"/>
    </location>
</feature>
<dbReference type="Proteomes" id="UP000036520">
    <property type="component" value="Chromosome"/>
</dbReference>
<dbReference type="InterPro" id="IPR032508">
    <property type="entry name" value="FecR_C"/>
</dbReference>
<keyword evidence="1" id="KW-0472">Membrane</keyword>
<keyword evidence="1" id="KW-0812">Transmembrane</keyword>
<dbReference type="GO" id="GO:0016989">
    <property type="term" value="F:sigma factor antagonist activity"/>
    <property type="evidence" value="ECO:0007669"/>
    <property type="project" value="TreeGrafter"/>
</dbReference>
<evidence type="ECO:0000313" key="5">
    <source>
        <dbReference type="Proteomes" id="UP000036520"/>
    </source>
</evidence>
<dbReference type="Gene3D" id="3.55.50.30">
    <property type="match status" value="1"/>
</dbReference>
<accession>A0A0H4PGX5</accession>
<dbReference type="OrthoDB" id="1099916at2"/>
<dbReference type="Pfam" id="PF04773">
    <property type="entry name" value="FecR"/>
    <property type="match status" value="1"/>
</dbReference>
<evidence type="ECO:0000256" key="1">
    <source>
        <dbReference type="SAM" id="Phobius"/>
    </source>
</evidence>
<sequence>MDNFTRKWQKFHEGSLSKKEAVEFLHFLESDLGKAKFESLLTKIWTDQGRINPQESSPLSNPSSSLNNKKDNFFKKFTSYDISRIGTLFKYAACLLAFFLLLKNIYLLPNFSINTTNEGSETVWVTKSNPKGVKSRILLPDGTRVYLNAESQIKYSNNFIKNRFVILDGEAFFDVIEDKNHPFIVEASHIKTTVLGTSFNVNSHYPESVEIGLATGALKVTNSATGKELLLAPGEASRVVDDNSKMEKYKVDPEQIAQWRKGVLFINNEKFDRVIKKLENWYGVHITVIGDRPTGTCSGTFEKNTYLSNVLNVLAHALNFSYEIDKKQVTINTNNDR</sequence>
<dbReference type="PIRSF" id="PIRSF018266">
    <property type="entry name" value="FecR"/>
    <property type="match status" value="1"/>
</dbReference>
<evidence type="ECO:0000259" key="2">
    <source>
        <dbReference type="Pfam" id="PF04773"/>
    </source>
</evidence>
<dbReference type="InterPro" id="IPR012373">
    <property type="entry name" value="Ferrdict_sens_TM"/>
</dbReference>
<keyword evidence="1" id="KW-1133">Transmembrane helix</keyword>
<feature type="domain" description="FecR protein" evidence="2">
    <location>
        <begin position="131"/>
        <end position="216"/>
    </location>
</feature>
<keyword evidence="5" id="KW-1185">Reference proteome</keyword>
<dbReference type="Pfam" id="PF16344">
    <property type="entry name" value="FecR_C"/>
    <property type="match status" value="1"/>
</dbReference>
<evidence type="ECO:0000313" key="4">
    <source>
        <dbReference type="EMBL" id="AKP53434.1"/>
    </source>
</evidence>
<gene>
    <name evidence="4" type="ORF">CA2015_4077</name>
</gene>
<protein>
    <submittedName>
        <fullName evidence="4">Putative anti-sigma factor</fullName>
    </submittedName>
</protein>
<evidence type="ECO:0000259" key="3">
    <source>
        <dbReference type="Pfam" id="PF16344"/>
    </source>
</evidence>
<dbReference type="PANTHER" id="PTHR30273:SF2">
    <property type="entry name" value="PROTEIN FECR"/>
    <property type="match status" value="1"/>
</dbReference>
<name>A0A0H4PGX5_9BACT</name>
<organism evidence="4 5">
    <name type="scientific">Cyclobacterium amurskyense</name>
    <dbReference type="NCBI Taxonomy" id="320787"/>
    <lineage>
        <taxon>Bacteria</taxon>
        <taxon>Pseudomonadati</taxon>
        <taxon>Bacteroidota</taxon>
        <taxon>Cytophagia</taxon>
        <taxon>Cytophagales</taxon>
        <taxon>Cyclobacteriaceae</taxon>
        <taxon>Cyclobacterium</taxon>
    </lineage>
</organism>
<dbReference type="RefSeq" id="WP_048643541.1">
    <property type="nucleotide sequence ID" value="NZ_CP012040.1"/>
</dbReference>
<proteinExistence type="predicted"/>